<dbReference type="Pfam" id="PF00117">
    <property type="entry name" value="GATase"/>
    <property type="match status" value="1"/>
</dbReference>
<keyword evidence="8" id="KW-1185">Reference proteome</keyword>
<feature type="domain" description="Glutamine amidotransferase" evidence="6">
    <location>
        <begin position="55"/>
        <end position="192"/>
    </location>
</feature>
<comment type="caution">
    <text evidence="7">The sequence shown here is derived from an EMBL/GenBank/DDBJ whole genome shotgun (WGS) entry which is preliminary data.</text>
</comment>
<gene>
    <name evidence="7" type="ORF">RchiOBHm_Chr6g0270211</name>
</gene>
<proteinExistence type="inferred from homology"/>
<keyword evidence="5" id="KW-0378">Hydrolase</keyword>
<dbReference type="CDD" id="cd01741">
    <property type="entry name" value="GATase1_1"/>
    <property type="match status" value="1"/>
</dbReference>
<dbReference type="PROSITE" id="PS51273">
    <property type="entry name" value="GATASE_TYPE_1"/>
    <property type="match status" value="1"/>
</dbReference>
<dbReference type="Gene3D" id="3.40.50.880">
    <property type="match status" value="1"/>
</dbReference>
<comment type="pathway">
    <text evidence="2">Secondary metabolite biosynthesis.</text>
</comment>
<evidence type="ECO:0000256" key="3">
    <source>
        <dbReference type="ARBA" id="ARBA00011083"/>
    </source>
</evidence>
<dbReference type="InterPro" id="IPR029062">
    <property type="entry name" value="Class_I_gatase-like"/>
</dbReference>
<dbReference type="EMBL" id="PDCK01000044">
    <property type="protein sequence ID" value="PRQ24240.1"/>
    <property type="molecule type" value="Genomic_DNA"/>
</dbReference>
<dbReference type="InterPro" id="IPR044992">
    <property type="entry name" value="ChyE-like"/>
</dbReference>
<evidence type="ECO:0000313" key="7">
    <source>
        <dbReference type="EMBL" id="PRQ24240.1"/>
    </source>
</evidence>
<evidence type="ECO:0000256" key="2">
    <source>
        <dbReference type="ARBA" id="ARBA00005179"/>
    </source>
</evidence>
<dbReference type="STRING" id="74649.A0A2P6PQP0"/>
<dbReference type="SUPFAM" id="SSF52317">
    <property type="entry name" value="Class I glutamine amidotransferase-like"/>
    <property type="match status" value="1"/>
</dbReference>
<evidence type="ECO:0000313" key="8">
    <source>
        <dbReference type="Proteomes" id="UP000238479"/>
    </source>
</evidence>
<dbReference type="GO" id="GO:0008233">
    <property type="term" value="F:peptidase activity"/>
    <property type="evidence" value="ECO:0007669"/>
    <property type="project" value="UniProtKB-ARBA"/>
</dbReference>
<reference evidence="7 8" key="1">
    <citation type="journal article" date="2018" name="Nat. Genet.">
        <title>The Rosa genome provides new insights in the design of modern roses.</title>
        <authorList>
            <person name="Bendahmane M."/>
        </authorList>
    </citation>
    <scope>NUCLEOTIDE SEQUENCE [LARGE SCALE GENOMIC DNA]</scope>
    <source>
        <strain evidence="8">cv. Old Blush</strain>
    </source>
</reference>
<protein>
    <submittedName>
        <fullName evidence="7">Putative class I glutamine amidotransferase</fullName>
    </submittedName>
</protein>
<dbReference type="Gramene" id="PRQ24240">
    <property type="protein sequence ID" value="PRQ24240"/>
    <property type="gene ID" value="RchiOBHm_Chr6g0270211"/>
</dbReference>
<organism evidence="7 8">
    <name type="scientific">Rosa chinensis</name>
    <name type="common">China rose</name>
    <dbReference type="NCBI Taxonomy" id="74649"/>
    <lineage>
        <taxon>Eukaryota</taxon>
        <taxon>Viridiplantae</taxon>
        <taxon>Streptophyta</taxon>
        <taxon>Embryophyta</taxon>
        <taxon>Tracheophyta</taxon>
        <taxon>Spermatophyta</taxon>
        <taxon>Magnoliopsida</taxon>
        <taxon>eudicotyledons</taxon>
        <taxon>Gunneridae</taxon>
        <taxon>Pentapetalae</taxon>
        <taxon>rosids</taxon>
        <taxon>fabids</taxon>
        <taxon>Rosales</taxon>
        <taxon>Rosaceae</taxon>
        <taxon>Rosoideae</taxon>
        <taxon>Rosoideae incertae sedis</taxon>
        <taxon>Rosa</taxon>
    </lineage>
</organism>
<keyword evidence="7" id="KW-0315">Glutamine amidotransferase</keyword>
<evidence type="ECO:0000256" key="1">
    <source>
        <dbReference type="ARBA" id="ARBA00004514"/>
    </source>
</evidence>
<name>A0A2P6PQP0_ROSCH</name>
<evidence type="ECO:0000259" key="6">
    <source>
        <dbReference type="Pfam" id="PF00117"/>
    </source>
</evidence>
<comment type="subcellular location">
    <subcellularLocation>
        <location evidence="1">Cytoplasm</location>
        <location evidence="1">Cytosol</location>
    </subcellularLocation>
</comment>
<accession>A0A2P6PQP0</accession>
<comment type="similarity">
    <text evidence="3">Belongs to the peptidase C26 family.</text>
</comment>
<keyword evidence="7" id="KW-0808">Transferase</keyword>
<dbReference type="GO" id="GO:0005829">
    <property type="term" value="C:cytosol"/>
    <property type="evidence" value="ECO:0007669"/>
    <property type="project" value="UniProtKB-SubCell"/>
</dbReference>
<dbReference type="OMA" id="PWIQTLK"/>
<dbReference type="Proteomes" id="UP000238479">
    <property type="component" value="Chromosome 6"/>
</dbReference>
<dbReference type="AlphaFoldDB" id="A0A2P6PQP0"/>
<evidence type="ECO:0000256" key="4">
    <source>
        <dbReference type="ARBA" id="ARBA00022490"/>
    </source>
</evidence>
<keyword evidence="4" id="KW-0963">Cytoplasm</keyword>
<dbReference type="GO" id="GO:0016740">
    <property type="term" value="F:transferase activity"/>
    <property type="evidence" value="ECO:0007669"/>
    <property type="project" value="UniProtKB-KW"/>
</dbReference>
<sequence length="243" mass="27323">MGGKKFGVLLCAEDSDFVKKMYGGYFGVFVKMLAEEGETWDLYRVACGEFPDDDEVESYDGFVISGSSRDAHGNDAWICRLLTLLTKLDSLKKKVLGICFGHQILSRALGGKSGRAITGWDIGIRTVHLSSSSKIFSSLKIPALLSIYEIHRDEVWELPPKAELIAWSEKTGVEMFKYGDHIMGIQGHPEYTKDILLNLIDRLVKLNFILDSETEDLKAKVLAREPDREAWRRLCLNFLKGGL</sequence>
<dbReference type="FunFam" id="3.40.50.880:FF:000040">
    <property type="entry name" value="Gamma-glutamyl peptidase 5"/>
    <property type="match status" value="1"/>
</dbReference>
<dbReference type="PANTHER" id="PTHR42695:SF13">
    <property type="entry name" value="GLUTAMINE AMIDOTRANSFERASE CLASS-I FAMILY PROTEIN, EXPRESSED"/>
    <property type="match status" value="1"/>
</dbReference>
<dbReference type="InterPro" id="IPR017926">
    <property type="entry name" value="GATASE"/>
</dbReference>
<dbReference type="PANTHER" id="PTHR42695">
    <property type="entry name" value="GLUTAMINE AMIDOTRANSFERASE YLR126C-RELATED"/>
    <property type="match status" value="1"/>
</dbReference>
<evidence type="ECO:0000256" key="5">
    <source>
        <dbReference type="ARBA" id="ARBA00022801"/>
    </source>
</evidence>
<dbReference type="GO" id="GO:0019760">
    <property type="term" value="P:glucosinolate metabolic process"/>
    <property type="evidence" value="ECO:0007669"/>
    <property type="project" value="UniProtKB-ARBA"/>
</dbReference>